<dbReference type="AlphaFoldDB" id="A0A318KNS3"/>
<dbReference type="Pfam" id="PF13379">
    <property type="entry name" value="NMT1_2"/>
    <property type="match status" value="1"/>
</dbReference>
<comment type="caution">
    <text evidence="5">The sequence shown here is derived from an EMBL/GenBank/DDBJ whole genome shotgun (WGS) entry which is preliminary data.</text>
</comment>
<keyword evidence="3 4" id="KW-0732">Signal</keyword>
<protein>
    <submittedName>
        <fullName evidence="5">NitT/TauT family transport system substrate-binding protein</fullName>
    </submittedName>
</protein>
<sequence length="319" mass="34782">MLQPLRGWLLLCLCLLCVACAPGGEAPLRVGTNIWLGYEPFYVARQAGSLPENVRLVEYASASEVLSAFRSRAIEAAAVTLDEAISLAENDNSLRIGLVLDTSDGADALVARPGIRRLSELKGRTIGVESLAVGAYLLGRALQRADLSVHDVRIVPTPLDQHESAFSRAEVDAVVTFYPVLAHLRERGGEVLFDSRAMPGEIVDVLVYREEQHKQHGKALQALALAWFDGVGRVADRQPLAMLTMAHRQKLSPRMLDEALGLLEFQDITRNRSALLGAHPGLAPVFGRLSLGMRELGLINRPLEPVNHLDSRIVEDLPG</sequence>
<evidence type="ECO:0000256" key="3">
    <source>
        <dbReference type="ARBA" id="ARBA00022729"/>
    </source>
</evidence>
<keyword evidence="6" id="KW-1185">Reference proteome</keyword>
<dbReference type="RefSeq" id="WP_110390908.1">
    <property type="nucleotide sequence ID" value="NZ_QJKI01000011.1"/>
</dbReference>
<dbReference type="SUPFAM" id="SSF53850">
    <property type="entry name" value="Periplasmic binding protein-like II"/>
    <property type="match status" value="1"/>
</dbReference>
<organism evidence="5 6">
    <name type="scientific">Rivihabitans pingtungensis</name>
    <dbReference type="NCBI Taxonomy" id="1054498"/>
    <lineage>
        <taxon>Bacteria</taxon>
        <taxon>Pseudomonadati</taxon>
        <taxon>Pseudomonadota</taxon>
        <taxon>Betaproteobacteria</taxon>
        <taxon>Neisseriales</taxon>
        <taxon>Aquaspirillaceae</taxon>
        <taxon>Rivihabitans</taxon>
    </lineage>
</organism>
<accession>A0A318KNS3</accession>
<gene>
    <name evidence="5" type="ORF">DFR34_11110</name>
</gene>
<name>A0A318KNS3_9NEIS</name>
<proteinExistence type="inferred from homology"/>
<evidence type="ECO:0000256" key="2">
    <source>
        <dbReference type="ARBA" id="ARBA00010742"/>
    </source>
</evidence>
<dbReference type="PANTHER" id="PTHR30024:SF47">
    <property type="entry name" value="TAURINE-BINDING PERIPLASMIC PROTEIN"/>
    <property type="match status" value="1"/>
</dbReference>
<evidence type="ECO:0000256" key="4">
    <source>
        <dbReference type="SAM" id="SignalP"/>
    </source>
</evidence>
<dbReference type="EMBL" id="QJKI01000011">
    <property type="protein sequence ID" value="PXX78378.1"/>
    <property type="molecule type" value="Genomic_DNA"/>
</dbReference>
<dbReference type="OrthoDB" id="9815602at2"/>
<comment type="subcellular location">
    <subcellularLocation>
        <location evidence="1">Periplasm</location>
    </subcellularLocation>
</comment>
<evidence type="ECO:0000313" key="5">
    <source>
        <dbReference type="EMBL" id="PXX78378.1"/>
    </source>
</evidence>
<feature type="signal peptide" evidence="4">
    <location>
        <begin position="1"/>
        <end position="23"/>
    </location>
</feature>
<feature type="chain" id="PRO_5016430192" evidence="4">
    <location>
        <begin position="24"/>
        <end position="319"/>
    </location>
</feature>
<dbReference type="Gene3D" id="3.40.190.10">
    <property type="entry name" value="Periplasmic binding protein-like II"/>
    <property type="match status" value="2"/>
</dbReference>
<dbReference type="GO" id="GO:0042597">
    <property type="term" value="C:periplasmic space"/>
    <property type="evidence" value="ECO:0007669"/>
    <property type="project" value="UniProtKB-SubCell"/>
</dbReference>
<dbReference type="PANTHER" id="PTHR30024">
    <property type="entry name" value="ALIPHATIC SULFONATES-BINDING PROTEIN-RELATED"/>
    <property type="match status" value="1"/>
</dbReference>
<dbReference type="Proteomes" id="UP000247555">
    <property type="component" value="Unassembled WGS sequence"/>
</dbReference>
<comment type="similarity">
    <text evidence="2">Belongs to the bacterial solute-binding protein SsuA/TauA family.</text>
</comment>
<evidence type="ECO:0000313" key="6">
    <source>
        <dbReference type="Proteomes" id="UP000247555"/>
    </source>
</evidence>
<reference evidence="5 6" key="1">
    <citation type="submission" date="2018-05" db="EMBL/GenBank/DDBJ databases">
        <title>Genomic Encyclopedia of Type Strains, Phase IV (KMG-IV): sequencing the most valuable type-strain genomes for metagenomic binning, comparative biology and taxonomic classification.</title>
        <authorList>
            <person name="Goeker M."/>
        </authorList>
    </citation>
    <scope>NUCLEOTIDE SEQUENCE [LARGE SCALE GENOMIC DNA]</scope>
    <source>
        <strain evidence="5 6">DSM 29661</strain>
    </source>
</reference>
<evidence type="ECO:0000256" key="1">
    <source>
        <dbReference type="ARBA" id="ARBA00004418"/>
    </source>
</evidence>